<keyword evidence="1" id="KW-0472">Membrane</keyword>
<sequence>MALVIAISPYLFYLYESAPTDSQVWNTYFFDIKTNVYASVNLMLWIWTGKVIPLILLIFWFFTCKHWWYHVILIPIAMYVFQLFSLFNSENGIFDVVEIYYLIPIMMVIIPFVYLIRLKIFDKVVHGIDLKKLDEELERLEHLEDYHDDSLEIE</sequence>
<dbReference type="AlphaFoldDB" id="A0A6M0CFF4"/>
<feature type="transmembrane region" description="Helical" evidence="1">
    <location>
        <begin position="67"/>
        <end position="87"/>
    </location>
</feature>
<feature type="transmembrane region" description="Helical" evidence="1">
    <location>
        <begin position="99"/>
        <end position="116"/>
    </location>
</feature>
<evidence type="ECO:0000313" key="2">
    <source>
        <dbReference type="EMBL" id="NER15613.1"/>
    </source>
</evidence>
<protein>
    <submittedName>
        <fullName evidence="2">Uncharacterized protein</fullName>
    </submittedName>
</protein>
<dbReference type="EMBL" id="JAABOQ010000001">
    <property type="protein sequence ID" value="NER15613.1"/>
    <property type="molecule type" value="Genomic_DNA"/>
</dbReference>
<proteinExistence type="predicted"/>
<reference evidence="2 3" key="1">
    <citation type="submission" date="2020-01" db="EMBL/GenBank/DDBJ databases">
        <title>Spongiivirga citrea KCTC 32990T.</title>
        <authorList>
            <person name="Wang G."/>
        </authorList>
    </citation>
    <scope>NUCLEOTIDE SEQUENCE [LARGE SCALE GENOMIC DNA]</scope>
    <source>
        <strain evidence="2 3">KCTC 32990</strain>
    </source>
</reference>
<dbReference type="Proteomes" id="UP000474296">
    <property type="component" value="Unassembled WGS sequence"/>
</dbReference>
<keyword evidence="1" id="KW-0812">Transmembrane</keyword>
<gene>
    <name evidence="2" type="ORF">GWK10_00225</name>
</gene>
<evidence type="ECO:0000313" key="3">
    <source>
        <dbReference type="Proteomes" id="UP000474296"/>
    </source>
</evidence>
<comment type="caution">
    <text evidence="2">The sequence shown here is derived from an EMBL/GenBank/DDBJ whole genome shotgun (WGS) entry which is preliminary data.</text>
</comment>
<accession>A0A6M0CFF4</accession>
<name>A0A6M0CFF4_9FLAO</name>
<feature type="transmembrane region" description="Helical" evidence="1">
    <location>
        <begin position="42"/>
        <end position="62"/>
    </location>
</feature>
<keyword evidence="1" id="KW-1133">Transmembrane helix</keyword>
<keyword evidence="3" id="KW-1185">Reference proteome</keyword>
<organism evidence="2 3">
    <name type="scientific">Spongiivirga citrea</name>
    <dbReference type="NCBI Taxonomy" id="1481457"/>
    <lineage>
        <taxon>Bacteria</taxon>
        <taxon>Pseudomonadati</taxon>
        <taxon>Bacteroidota</taxon>
        <taxon>Flavobacteriia</taxon>
        <taxon>Flavobacteriales</taxon>
        <taxon>Flavobacteriaceae</taxon>
        <taxon>Spongiivirga</taxon>
    </lineage>
</organism>
<evidence type="ECO:0000256" key="1">
    <source>
        <dbReference type="SAM" id="Phobius"/>
    </source>
</evidence>